<dbReference type="PANTHER" id="PTHR31356:SF38">
    <property type="entry name" value="L-ASCORBATE PEROXIDASE 5, PEROXISOMAL"/>
    <property type="match status" value="1"/>
</dbReference>
<feature type="region of interest" description="Disordered" evidence="3">
    <location>
        <begin position="181"/>
        <end position="203"/>
    </location>
</feature>
<reference evidence="5 6" key="1">
    <citation type="journal article" date="2012" name="Nat. Biotechnol.">
        <title>Draft genome sequence of pigeonpea (Cajanus cajan), an orphan legume crop of resource-poor farmers.</title>
        <authorList>
            <person name="Varshney R.K."/>
            <person name="Chen W."/>
            <person name="Li Y."/>
            <person name="Bharti A.K."/>
            <person name="Saxena R.K."/>
            <person name="Schlueter J.A."/>
            <person name="Donoghue M.T."/>
            <person name="Azam S."/>
            <person name="Fan G."/>
            <person name="Whaley A.M."/>
            <person name="Farmer A.D."/>
            <person name="Sheridan J."/>
            <person name="Iwata A."/>
            <person name="Tuteja R."/>
            <person name="Penmetsa R.V."/>
            <person name="Wu W."/>
            <person name="Upadhyaya H.D."/>
            <person name="Yang S.P."/>
            <person name="Shah T."/>
            <person name="Saxena K.B."/>
            <person name="Michael T."/>
            <person name="McCombie W.R."/>
            <person name="Yang B."/>
            <person name="Zhang G."/>
            <person name="Yang H."/>
            <person name="Wang J."/>
            <person name="Spillane C."/>
            <person name="Cook D.R."/>
            <person name="May G.D."/>
            <person name="Xu X."/>
            <person name="Jackson S.A."/>
        </authorList>
    </citation>
    <scope>NUCLEOTIDE SEQUENCE [LARGE SCALE GENOMIC DNA]</scope>
    <source>
        <strain evidence="6">cv. Asha</strain>
    </source>
</reference>
<evidence type="ECO:0000256" key="1">
    <source>
        <dbReference type="ARBA" id="ARBA00023002"/>
    </source>
</evidence>
<dbReference type="PRINTS" id="PR00459">
    <property type="entry name" value="ASPEROXIDASE"/>
</dbReference>
<gene>
    <name evidence="5" type="ORF">KK1_012903</name>
</gene>
<name>A0A151THR8_CAJCA</name>
<dbReference type="GO" id="GO:0042744">
    <property type="term" value="P:hydrogen peroxide catabolic process"/>
    <property type="evidence" value="ECO:0007669"/>
    <property type="project" value="TreeGrafter"/>
</dbReference>
<dbReference type="GO" id="GO:0000302">
    <property type="term" value="P:response to reactive oxygen species"/>
    <property type="evidence" value="ECO:0007669"/>
    <property type="project" value="TreeGrafter"/>
</dbReference>
<dbReference type="Proteomes" id="UP000075243">
    <property type="component" value="Chromosome 6"/>
</dbReference>
<dbReference type="EMBL" id="CM003608">
    <property type="protein sequence ID" value="KYP66605.1"/>
    <property type="molecule type" value="Genomic_DNA"/>
</dbReference>
<dbReference type="GO" id="GO:0034599">
    <property type="term" value="P:cellular response to oxidative stress"/>
    <property type="evidence" value="ECO:0007669"/>
    <property type="project" value="InterPro"/>
</dbReference>
<dbReference type="InterPro" id="IPR044831">
    <property type="entry name" value="Ccp1-like"/>
</dbReference>
<dbReference type="STRING" id="3821.A0A151THR8"/>
<sequence length="357" mass="40713">MLRLAWQDACTYDPESKIKGGPNGSIKSDQELGRQENGGLSKAVKLCEEVKAKLKKVSYADLYQQTRMEKSRIDEEYLKEIEKARRELRALIYKEKCAPHMLRLAWQDACSYDPESKIRGGPNGCIRSEQVLKRQENKGLDKALQLCEQVKAKLKKVSYADLYQLAGVVAVEVTGGPSIRFVPGREDSDEPPQEGRIPNPHERGVSHLRDIFTTRMGLTDQDIVALFGGQVLASKDHNDKKGIWTSNPLKFDNSYFVELLKNDKFTLNMDKALVEDRKFRKYVEKYAKDKDAFLKDYEVAHKKLSELGFSSPFMFPKVPPEKLEQIKPKAKRVLGILMVSVAILGYLRKRKSNQLKT</sequence>
<evidence type="ECO:0000256" key="2">
    <source>
        <dbReference type="RuleBase" id="RU004241"/>
    </source>
</evidence>
<dbReference type="Pfam" id="PF00141">
    <property type="entry name" value="peroxidase"/>
    <property type="match status" value="2"/>
</dbReference>
<dbReference type="GO" id="GO:0004601">
    <property type="term" value="F:peroxidase activity"/>
    <property type="evidence" value="ECO:0007669"/>
    <property type="project" value="UniProtKB-KW"/>
</dbReference>
<dbReference type="Gramene" id="C.cajan_12522.t">
    <property type="protein sequence ID" value="C.cajan_12522.t"/>
    <property type="gene ID" value="C.cajan_12522"/>
</dbReference>
<feature type="domain" description="Plant heme peroxidase family profile" evidence="4">
    <location>
        <begin position="98"/>
        <end position="334"/>
    </location>
</feature>
<keyword evidence="6" id="KW-1185">Reference proteome</keyword>
<keyword evidence="1" id="KW-0560">Oxidoreductase</keyword>
<dbReference type="PANTHER" id="PTHR31356">
    <property type="entry name" value="THYLAKOID LUMENAL 29 KDA PROTEIN, CHLOROPLASTIC-RELATED"/>
    <property type="match status" value="1"/>
</dbReference>
<dbReference type="InterPro" id="IPR010255">
    <property type="entry name" value="Haem_peroxidase_sf"/>
</dbReference>
<dbReference type="GO" id="GO:0009507">
    <property type="term" value="C:chloroplast"/>
    <property type="evidence" value="ECO:0007669"/>
    <property type="project" value="TreeGrafter"/>
</dbReference>
<proteinExistence type="inferred from homology"/>
<accession>A0A151THR8</accession>
<organism evidence="5 6">
    <name type="scientific">Cajanus cajan</name>
    <name type="common">Pigeon pea</name>
    <name type="synonym">Cajanus indicus</name>
    <dbReference type="NCBI Taxonomy" id="3821"/>
    <lineage>
        <taxon>Eukaryota</taxon>
        <taxon>Viridiplantae</taxon>
        <taxon>Streptophyta</taxon>
        <taxon>Embryophyta</taxon>
        <taxon>Tracheophyta</taxon>
        <taxon>Spermatophyta</taxon>
        <taxon>Magnoliopsida</taxon>
        <taxon>eudicotyledons</taxon>
        <taxon>Gunneridae</taxon>
        <taxon>Pentapetalae</taxon>
        <taxon>rosids</taxon>
        <taxon>fabids</taxon>
        <taxon>Fabales</taxon>
        <taxon>Fabaceae</taxon>
        <taxon>Papilionoideae</taxon>
        <taxon>50 kb inversion clade</taxon>
        <taxon>NPAAA clade</taxon>
        <taxon>indigoferoid/millettioid clade</taxon>
        <taxon>Phaseoleae</taxon>
        <taxon>Cajanus</taxon>
    </lineage>
</organism>
<feature type="region of interest" description="Disordered" evidence="3">
    <location>
        <begin position="15"/>
        <end position="34"/>
    </location>
</feature>
<evidence type="ECO:0000313" key="6">
    <source>
        <dbReference type="Proteomes" id="UP000075243"/>
    </source>
</evidence>
<dbReference type="GO" id="GO:0020037">
    <property type="term" value="F:heme binding"/>
    <property type="evidence" value="ECO:0007669"/>
    <property type="project" value="InterPro"/>
</dbReference>
<protein>
    <submittedName>
        <fullName evidence="5">L-ascorbate peroxidase 5, peroxisomal</fullName>
    </submittedName>
</protein>
<dbReference type="Gene3D" id="1.10.520.10">
    <property type="match status" value="2"/>
</dbReference>
<dbReference type="InterPro" id="IPR002016">
    <property type="entry name" value="Haem_peroxidase"/>
</dbReference>
<comment type="similarity">
    <text evidence="2">Belongs to the peroxidase family.</text>
</comment>
<dbReference type="PROSITE" id="PS50873">
    <property type="entry name" value="PEROXIDASE_4"/>
    <property type="match status" value="1"/>
</dbReference>
<evidence type="ECO:0000256" key="3">
    <source>
        <dbReference type="SAM" id="MobiDB-lite"/>
    </source>
</evidence>
<dbReference type="SUPFAM" id="SSF48113">
    <property type="entry name" value="Heme-dependent peroxidases"/>
    <property type="match status" value="2"/>
</dbReference>
<dbReference type="Gene3D" id="1.10.420.10">
    <property type="entry name" value="Peroxidase, domain 2"/>
    <property type="match status" value="1"/>
</dbReference>
<dbReference type="FunFam" id="1.10.520.10:FF:000032">
    <property type="entry name" value="Peroxidase"/>
    <property type="match status" value="1"/>
</dbReference>
<dbReference type="PRINTS" id="PR00458">
    <property type="entry name" value="PEROXIDASE"/>
</dbReference>
<evidence type="ECO:0000313" key="5">
    <source>
        <dbReference type="EMBL" id="KYP66605.1"/>
    </source>
</evidence>
<dbReference type="AlphaFoldDB" id="A0A151THR8"/>
<evidence type="ECO:0000259" key="4">
    <source>
        <dbReference type="PROSITE" id="PS50873"/>
    </source>
</evidence>
<dbReference type="InterPro" id="IPR002207">
    <property type="entry name" value="Peroxidase_I"/>
</dbReference>
<keyword evidence="5" id="KW-0575">Peroxidase</keyword>